<dbReference type="EC" id="4.1.1.65" evidence="3"/>
<comment type="cofactor">
    <cofactor evidence="1">
        <name>pyruvate</name>
        <dbReference type="ChEBI" id="CHEBI:15361"/>
    </cofactor>
</comment>
<proteinExistence type="predicted"/>
<dbReference type="InterPro" id="IPR003817">
    <property type="entry name" value="PS_Dcarbxylase"/>
</dbReference>
<keyword evidence="5" id="KW-0210">Decarboxylase</keyword>
<keyword evidence="8" id="KW-0594">Phospholipid biosynthesis</keyword>
<dbReference type="Pfam" id="PF02666">
    <property type="entry name" value="PS_Dcarbxylase"/>
    <property type="match status" value="1"/>
</dbReference>
<keyword evidence="10" id="KW-1208">Phospholipid metabolism</keyword>
<keyword evidence="6" id="KW-0443">Lipid metabolism</keyword>
<dbReference type="AlphaFoldDB" id="A0A1I7FTN3"/>
<dbReference type="STRING" id="1224947.SAMN05216480_102229"/>
<evidence type="ECO:0000256" key="7">
    <source>
        <dbReference type="ARBA" id="ARBA00023145"/>
    </source>
</evidence>
<dbReference type="GO" id="GO:0006646">
    <property type="term" value="P:phosphatidylethanolamine biosynthetic process"/>
    <property type="evidence" value="ECO:0007669"/>
    <property type="project" value="UniProtKB-UniPathway"/>
</dbReference>
<reference evidence="13 14" key="1">
    <citation type="submission" date="2016-10" db="EMBL/GenBank/DDBJ databases">
        <authorList>
            <person name="de Groot N.N."/>
        </authorList>
    </citation>
    <scope>NUCLEOTIDE SEQUENCE [LARGE SCALE GENOMIC DNA]</scope>
    <source>
        <strain evidence="13 14">CGMCC 1.12333</strain>
    </source>
</reference>
<evidence type="ECO:0000256" key="6">
    <source>
        <dbReference type="ARBA" id="ARBA00023098"/>
    </source>
</evidence>
<evidence type="ECO:0000256" key="12">
    <source>
        <dbReference type="ARBA" id="ARBA00024326"/>
    </source>
</evidence>
<evidence type="ECO:0000256" key="3">
    <source>
        <dbReference type="ARBA" id="ARBA00012243"/>
    </source>
</evidence>
<organism evidence="13 14">
    <name type="scientific">Pustulibacterium marinum</name>
    <dbReference type="NCBI Taxonomy" id="1224947"/>
    <lineage>
        <taxon>Bacteria</taxon>
        <taxon>Pseudomonadati</taxon>
        <taxon>Bacteroidota</taxon>
        <taxon>Flavobacteriia</taxon>
        <taxon>Flavobacteriales</taxon>
        <taxon>Flavobacteriaceae</taxon>
        <taxon>Pustulibacterium</taxon>
    </lineage>
</organism>
<dbReference type="EMBL" id="FPBK01000002">
    <property type="protein sequence ID" value="SFU39594.1"/>
    <property type="molecule type" value="Genomic_DNA"/>
</dbReference>
<keyword evidence="11" id="KW-0670">Pyruvate</keyword>
<evidence type="ECO:0000256" key="10">
    <source>
        <dbReference type="ARBA" id="ARBA00023264"/>
    </source>
</evidence>
<keyword evidence="7" id="KW-0865">Zymogen</keyword>
<evidence type="ECO:0000256" key="8">
    <source>
        <dbReference type="ARBA" id="ARBA00023209"/>
    </source>
</evidence>
<dbReference type="NCBIfam" id="TIGR00163">
    <property type="entry name" value="PS_decarb"/>
    <property type="match status" value="1"/>
</dbReference>
<gene>
    <name evidence="13" type="ORF">SAMN05216480_102229</name>
</gene>
<comment type="pathway">
    <text evidence="2">Lipid metabolism.</text>
</comment>
<dbReference type="InterPro" id="IPR033177">
    <property type="entry name" value="PSD-B"/>
</dbReference>
<dbReference type="RefSeq" id="WP_093023911.1">
    <property type="nucleotide sequence ID" value="NZ_FPBK01000002.1"/>
</dbReference>
<keyword evidence="14" id="KW-1185">Reference proteome</keyword>
<evidence type="ECO:0000313" key="14">
    <source>
        <dbReference type="Proteomes" id="UP000199138"/>
    </source>
</evidence>
<dbReference type="PANTHER" id="PTHR10067:SF17">
    <property type="entry name" value="PHOSPHATIDYLSERINE DECARBOXYLASE PROENZYME 2"/>
    <property type="match status" value="1"/>
</dbReference>
<evidence type="ECO:0000313" key="13">
    <source>
        <dbReference type="EMBL" id="SFU39594.1"/>
    </source>
</evidence>
<sequence>MEIKYINRATGAIETENPPAVGLLKFLYKNPIGTKTILPFAKRKLITALFGKRMDKPASIQKIQPFIDALGIDMSESKKQVAEFTSFNDFFYRMLKPGARPIGKGLVSPGDGRLLAFENFEDVHHFYVKGRKFTLKEFLGDEVLAKKYKKASMIILRLAPNDYHRYHFPYAGVPSAIQPIKGHYYSVSPYALIQNFTKVFCENKRELCTLEITDKTPMLILPVGATMVGSMHSTFTPEKAVEKGEEMGYFAFGGSTVVMLFNSKDFEISPDLLENTKNKLETYVKMGETIGVPKS</sequence>
<dbReference type="PANTHER" id="PTHR10067">
    <property type="entry name" value="PHOSPHATIDYLSERINE DECARBOXYLASE"/>
    <property type="match status" value="1"/>
</dbReference>
<name>A0A1I7FTN3_9FLAO</name>
<dbReference type="OrthoDB" id="9802030at2"/>
<dbReference type="UniPathway" id="UPA00558"/>
<dbReference type="GO" id="GO:0004609">
    <property type="term" value="F:phosphatidylserine decarboxylase activity"/>
    <property type="evidence" value="ECO:0007669"/>
    <property type="project" value="UniProtKB-EC"/>
</dbReference>
<evidence type="ECO:0000256" key="2">
    <source>
        <dbReference type="ARBA" id="ARBA00005189"/>
    </source>
</evidence>
<evidence type="ECO:0000256" key="11">
    <source>
        <dbReference type="ARBA" id="ARBA00023317"/>
    </source>
</evidence>
<evidence type="ECO:0000256" key="5">
    <source>
        <dbReference type="ARBA" id="ARBA00022793"/>
    </source>
</evidence>
<evidence type="ECO:0000256" key="9">
    <source>
        <dbReference type="ARBA" id="ARBA00023239"/>
    </source>
</evidence>
<evidence type="ECO:0000256" key="1">
    <source>
        <dbReference type="ARBA" id="ARBA00001928"/>
    </source>
</evidence>
<keyword evidence="4" id="KW-0444">Lipid biosynthesis</keyword>
<dbReference type="Proteomes" id="UP000199138">
    <property type="component" value="Unassembled WGS sequence"/>
</dbReference>
<comment type="pathway">
    <text evidence="12">Phospholipid metabolism; phosphatidylethanolamine biosynthesis.</text>
</comment>
<evidence type="ECO:0000256" key="4">
    <source>
        <dbReference type="ARBA" id="ARBA00022516"/>
    </source>
</evidence>
<accession>A0A1I7FTN3</accession>
<protein>
    <recommendedName>
        <fullName evidence="3">phosphatidylserine decarboxylase</fullName>
        <ecNumber evidence="3">4.1.1.65</ecNumber>
    </recommendedName>
</protein>
<keyword evidence="9" id="KW-0456">Lyase</keyword>